<dbReference type="PIRSF" id="PIRSF034285">
    <property type="entry name" value="UCP034285"/>
    <property type="match status" value="1"/>
</dbReference>
<accession>A0A3D9FEP6</accession>
<dbReference type="Gene3D" id="3.40.50.300">
    <property type="entry name" value="P-loop containing nucleotide triphosphate hydrolases"/>
    <property type="match status" value="1"/>
</dbReference>
<evidence type="ECO:0000313" key="1">
    <source>
        <dbReference type="EMBL" id="RED16305.1"/>
    </source>
</evidence>
<reference evidence="1 2" key="1">
    <citation type="submission" date="2018-07" db="EMBL/GenBank/DDBJ databases">
        <title>Genomic Encyclopedia of Type Strains, Phase IV (KMG-IV): sequencing the most valuable type-strain genomes for metagenomic binning, comparative biology and taxonomic classification.</title>
        <authorList>
            <person name="Goeker M."/>
        </authorList>
    </citation>
    <scope>NUCLEOTIDE SEQUENCE [LARGE SCALE GENOMIC DNA]</scope>
    <source>
        <strain evidence="1 2">DSM 26725</strain>
    </source>
</reference>
<dbReference type="Proteomes" id="UP000256310">
    <property type="component" value="Unassembled WGS sequence"/>
</dbReference>
<dbReference type="InterPro" id="IPR027417">
    <property type="entry name" value="P-loop_NTPase"/>
</dbReference>
<dbReference type="OrthoDB" id="7202530at2"/>
<protein>
    <submittedName>
        <fullName evidence="1">Protein ImuA</fullName>
    </submittedName>
</protein>
<dbReference type="SUPFAM" id="SSF52540">
    <property type="entry name" value="P-loop containing nucleoside triphosphate hydrolases"/>
    <property type="match status" value="1"/>
</dbReference>
<evidence type="ECO:0000313" key="2">
    <source>
        <dbReference type="Proteomes" id="UP000256310"/>
    </source>
</evidence>
<sequence length="278" mass="29224">MRESAPILSALRARLAKDAPDRSVNRADGSSDILALGHASLDDYLDGGLRRGQLHEIFAGEGEDGGAATGFATMLGILAQGTGKGGARPLLWLRSEEAQRRGGRLYGAGFAELGGDPATLVLVTVPDTLALLRGAADALRCGGLGAVIVECWGNPHLLDLMASRRLTLAAEHSRVTALMLRLGGTPAPSTADTRWSVCAAPSRPLEANAPGSPAFDLALLRRRAGPAGKSWRLEWHRDRRIFHEVIPELGRETKTSGAPLSVPVGGQAEDLRVIALSA</sequence>
<proteinExistence type="predicted"/>
<name>A0A3D9FEP6_9SPHN</name>
<gene>
    <name evidence="1" type="ORF">DFR46_1327</name>
</gene>
<dbReference type="RefSeq" id="WP_116235725.1">
    <property type="nucleotide sequence ID" value="NZ_QRDP01000004.1"/>
</dbReference>
<comment type="caution">
    <text evidence="1">The sequence shown here is derived from an EMBL/GenBank/DDBJ whole genome shotgun (WGS) entry which is preliminary data.</text>
</comment>
<dbReference type="AlphaFoldDB" id="A0A3D9FEP6"/>
<organism evidence="1 2">
    <name type="scientific">Parasphingopyxis lamellibrachiae</name>
    <dbReference type="NCBI Taxonomy" id="680125"/>
    <lineage>
        <taxon>Bacteria</taxon>
        <taxon>Pseudomonadati</taxon>
        <taxon>Pseudomonadota</taxon>
        <taxon>Alphaproteobacteria</taxon>
        <taxon>Sphingomonadales</taxon>
        <taxon>Sphingomonadaceae</taxon>
        <taxon>Parasphingopyxis</taxon>
    </lineage>
</organism>
<keyword evidence="2" id="KW-1185">Reference proteome</keyword>
<dbReference type="InterPro" id="IPR017026">
    <property type="entry name" value="ImuA"/>
</dbReference>
<dbReference type="EMBL" id="QRDP01000004">
    <property type="protein sequence ID" value="RED16305.1"/>
    <property type="molecule type" value="Genomic_DNA"/>
</dbReference>